<feature type="compositionally biased region" description="Polar residues" evidence="1">
    <location>
        <begin position="225"/>
        <end position="237"/>
    </location>
</feature>
<feature type="region of interest" description="Disordered" evidence="1">
    <location>
        <begin position="192"/>
        <end position="268"/>
    </location>
</feature>
<feature type="compositionally biased region" description="Basic and acidic residues" evidence="1">
    <location>
        <begin position="9"/>
        <end position="28"/>
    </location>
</feature>
<evidence type="ECO:0000313" key="3">
    <source>
        <dbReference type="Proteomes" id="UP000826195"/>
    </source>
</evidence>
<dbReference type="Proteomes" id="UP000826195">
    <property type="component" value="Unassembled WGS sequence"/>
</dbReference>
<feature type="region of interest" description="Disordered" evidence="1">
    <location>
        <begin position="1"/>
        <end position="94"/>
    </location>
</feature>
<accession>A0AAV7IQI4</accession>
<proteinExistence type="predicted"/>
<dbReference type="EMBL" id="JAHXZJ010000747">
    <property type="protein sequence ID" value="KAH0557591.1"/>
    <property type="molecule type" value="Genomic_DNA"/>
</dbReference>
<dbReference type="AlphaFoldDB" id="A0AAV7IQI4"/>
<sequence>MTKSKKRSRSNDREDDTNKRLRRLEKMMELFLDLQNVTSKKDDGHSNKENVPNNPKDHATVNTGLTNPVEESEKSDPQQTEEAVSDPTKTVTPVVDYTKQVESTSEVTKLDEELEGVLGEDPTNPKKKVVNVHPSLVPRWSTWLTEGLPEDTKKELKDKYPLNGTLLYGETLSEKIKTAKSVEKIGRELKTPSAATSSFVAKKPAQKLASGRPLNWRGQYARMGTQHQGQKFSQTNYPKAGQYTSKKTSSSSSQQLRSSRLSQGDKKK</sequence>
<reference evidence="2 3" key="1">
    <citation type="journal article" date="2021" name="J. Hered.">
        <title>A chromosome-level genome assembly of the parasitoid wasp, Cotesia glomerata (Hymenoptera: Braconidae).</title>
        <authorList>
            <person name="Pinto B.J."/>
            <person name="Weis J.J."/>
            <person name="Gamble T."/>
            <person name="Ode P.J."/>
            <person name="Paul R."/>
            <person name="Zaspel J.M."/>
        </authorList>
    </citation>
    <scope>NUCLEOTIDE SEQUENCE [LARGE SCALE GENOMIC DNA]</scope>
    <source>
        <strain evidence="2">CgM1</strain>
    </source>
</reference>
<feature type="compositionally biased region" description="Low complexity" evidence="1">
    <location>
        <begin position="244"/>
        <end position="262"/>
    </location>
</feature>
<protein>
    <submittedName>
        <fullName evidence="2">Uncharacterized protein</fullName>
    </submittedName>
</protein>
<evidence type="ECO:0000313" key="2">
    <source>
        <dbReference type="EMBL" id="KAH0557591.1"/>
    </source>
</evidence>
<keyword evidence="3" id="KW-1185">Reference proteome</keyword>
<gene>
    <name evidence="2" type="ORF">KQX54_008667</name>
</gene>
<feature type="compositionally biased region" description="Polar residues" evidence="1">
    <location>
        <begin position="77"/>
        <end position="91"/>
    </location>
</feature>
<organism evidence="2 3">
    <name type="scientific">Cotesia glomerata</name>
    <name type="common">Lepidopteran parasitic wasp</name>
    <name type="synonym">Apanteles glomeratus</name>
    <dbReference type="NCBI Taxonomy" id="32391"/>
    <lineage>
        <taxon>Eukaryota</taxon>
        <taxon>Metazoa</taxon>
        <taxon>Ecdysozoa</taxon>
        <taxon>Arthropoda</taxon>
        <taxon>Hexapoda</taxon>
        <taxon>Insecta</taxon>
        <taxon>Pterygota</taxon>
        <taxon>Neoptera</taxon>
        <taxon>Endopterygota</taxon>
        <taxon>Hymenoptera</taxon>
        <taxon>Apocrita</taxon>
        <taxon>Ichneumonoidea</taxon>
        <taxon>Braconidae</taxon>
        <taxon>Microgastrinae</taxon>
        <taxon>Cotesia</taxon>
    </lineage>
</organism>
<feature type="compositionally biased region" description="Basic and acidic residues" evidence="1">
    <location>
        <begin position="39"/>
        <end position="48"/>
    </location>
</feature>
<comment type="caution">
    <text evidence="2">The sequence shown here is derived from an EMBL/GenBank/DDBJ whole genome shotgun (WGS) entry which is preliminary data.</text>
</comment>
<name>A0AAV7IQI4_COTGL</name>
<evidence type="ECO:0000256" key="1">
    <source>
        <dbReference type="SAM" id="MobiDB-lite"/>
    </source>
</evidence>